<dbReference type="AlphaFoldDB" id="E3KMF3"/>
<gene>
    <name evidence="1" type="ORF">PGTG_11834</name>
</gene>
<accession>E3KMF3</accession>
<dbReference type="RefSeq" id="XP_003329897.2">
    <property type="nucleotide sequence ID" value="XM_003329849.2"/>
</dbReference>
<evidence type="ECO:0000313" key="1">
    <source>
        <dbReference type="EMBL" id="EFP85478.2"/>
    </source>
</evidence>
<protein>
    <submittedName>
        <fullName evidence="1">Uncharacterized protein</fullName>
    </submittedName>
</protein>
<proteinExistence type="predicted"/>
<keyword evidence="2" id="KW-1185">Reference proteome</keyword>
<dbReference type="EMBL" id="DS178295">
    <property type="protein sequence ID" value="EFP85478.2"/>
    <property type="molecule type" value="Genomic_DNA"/>
</dbReference>
<organism evidence="1 2">
    <name type="scientific">Puccinia graminis f. sp. tritici (strain CRL 75-36-700-3 / race SCCL)</name>
    <name type="common">Black stem rust fungus</name>
    <dbReference type="NCBI Taxonomy" id="418459"/>
    <lineage>
        <taxon>Eukaryota</taxon>
        <taxon>Fungi</taxon>
        <taxon>Dikarya</taxon>
        <taxon>Basidiomycota</taxon>
        <taxon>Pucciniomycotina</taxon>
        <taxon>Pucciniomycetes</taxon>
        <taxon>Pucciniales</taxon>
        <taxon>Pucciniaceae</taxon>
        <taxon>Puccinia</taxon>
    </lineage>
</organism>
<dbReference type="VEuPathDB" id="FungiDB:PGTG_11834"/>
<dbReference type="HOGENOM" id="CLU_2085964_0_0_1"/>
<evidence type="ECO:0000313" key="2">
    <source>
        <dbReference type="Proteomes" id="UP000008783"/>
    </source>
</evidence>
<sequence>MNNPKPKTVEAKILKTNLFSEDQDENYIFENENLSAEPTVDRLDLREFSVENQEQEVIWDSGASDNVTGDRHIEKPIPVRVATDSASDFITGLGTLKFAGPRKTTVRIRFDPSPSDE</sequence>
<dbReference type="OrthoDB" id="10513339at2759"/>
<dbReference type="GeneID" id="10544029"/>
<dbReference type="KEGG" id="pgr:PGTG_11834"/>
<name>E3KMF3_PUCGT</name>
<dbReference type="Proteomes" id="UP000008783">
    <property type="component" value="Unassembled WGS sequence"/>
</dbReference>
<reference key="1">
    <citation type="submission" date="2007-01" db="EMBL/GenBank/DDBJ databases">
        <title>The Genome Sequence of Puccinia graminis f. sp. tritici Strain CRL 75-36-700-3.</title>
        <authorList>
            <consortium name="The Broad Institute Genome Sequencing Platform"/>
            <person name="Birren B."/>
            <person name="Lander E."/>
            <person name="Galagan J."/>
            <person name="Nusbaum C."/>
            <person name="Devon K."/>
            <person name="Cuomo C."/>
            <person name="Jaffe D."/>
            <person name="Butler J."/>
            <person name="Alvarez P."/>
            <person name="Gnerre S."/>
            <person name="Grabherr M."/>
            <person name="Mauceli E."/>
            <person name="Brockman W."/>
            <person name="Young S."/>
            <person name="LaButti K."/>
            <person name="Sykes S."/>
            <person name="DeCaprio D."/>
            <person name="Crawford M."/>
            <person name="Koehrsen M."/>
            <person name="Engels R."/>
            <person name="Montgomery P."/>
            <person name="Pearson M."/>
            <person name="Howarth C."/>
            <person name="Larson L."/>
            <person name="White J."/>
            <person name="Zeng Q."/>
            <person name="Kodira C."/>
            <person name="Yandava C."/>
            <person name="Alvarado L."/>
            <person name="O'Leary S."/>
            <person name="Szabo L."/>
            <person name="Dean R."/>
            <person name="Schein J."/>
        </authorList>
    </citation>
    <scope>NUCLEOTIDE SEQUENCE</scope>
    <source>
        <strain>CRL 75-36-700-3</strain>
    </source>
</reference>
<reference evidence="2" key="2">
    <citation type="journal article" date="2011" name="Proc. Natl. Acad. Sci. U.S.A.">
        <title>Obligate biotrophy features unraveled by the genomic analysis of rust fungi.</title>
        <authorList>
            <person name="Duplessis S."/>
            <person name="Cuomo C.A."/>
            <person name="Lin Y.-C."/>
            <person name="Aerts A."/>
            <person name="Tisserant E."/>
            <person name="Veneault-Fourrey C."/>
            <person name="Joly D.L."/>
            <person name="Hacquard S."/>
            <person name="Amselem J."/>
            <person name="Cantarel B.L."/>
            <person name="Chiu R."/>
            <person name="Coutinho P.M."/>
            <person name="Feau N."/>
            <person name="Field M."/>
            <person name="Frey P."/>
            <person name="Gelhaye E."/>
            <person name="Goldberg J."/>
            <person name="Grabherr M.G."/>
            <person name="Kodira C.D."/>
            <person name="Kohler A."/>
            <person name="Kuees U."/>
            <person name="Lindquist E.A."/>
            <person name="Lucas S.M."/>
            <person name="Mago R."/>
            <person name="Mauceli E."/>
            <person name="Morin E."/>
            <person name="Murat C."/>
            <person name="Pangilinan J.L."/>
            <person name="Park R."/>
            <person name="Pearson M."/>
            <person name="Quesneville H."/>
            <person name="Rouhier N."/>
            <person name="Sakthikumar S."/>
            <person name="Salamov A.A."/>
            <person name="Schmutz J."/>
            <person name="Selles B."/>
            <person name="Shapiro H."/>
            <person name="Tanguay P."/>
            <person name="Tuskan G.A."/>
            <person name="Henrissat B."/>
            <person name="Van de Peer Y."/>
            <person name="Rouze P."/>
            <person name="Ellis J.G."/>
            <person name="Dodds P.N."/>
            <person name="Schein J.E."/>
            <person name="Zhong S."/>
            <person name="Hamelin R.C."/>
            <person name="Grigoriev I.V."/>
            <person name="Szabo L.J."/>
            <person name="Martin F."/>
        </authorList>
    </citation>
    <scope>NUCLEOTIDE SEQUENCE [LARGE SCALE GENOMIC DNA]</scope>
    <source>
        <strain evidence="2">CRL 75-36-700-3 / race SCCL</strain>
    </source>
</reference>
<dbReference type="InParanoid" id="E3KMF3"/>